<comment type="caution">
    <text evidence="1">The sequence shown here is derived from an EMBL/GenBank/DDBJ whole genome shotgun (WGS) entry which is preliminary data.</text>
</comment>
<keyword evidence="2" id="KW-1185">Reference proteome</keyword>
<dbReference type="InterPro" id="IPR044668">
    <property type="entry name" value="PuuD-like"/>
</dbReference>
<dbReference type="EMBL" id="JAEEGA010000013">
    <property type="protein sequence ID" value="MBP1042975.1"/>
    <property type="molecule type" value="Genomic_DNA"/>
</dbReference>
<organism evidence="1 2">
    <name type="scientific">Vagococcus allomyrinae</name>
    <dbReference type="NCBI Taxonomy" id="2794353"/>
    <lineage>
        <taxon>Bacteria</taxon>
        <taxon>Bacillati</taxon>
        <taxon>Bacillota</taxon>
        <taxon>Bacilli</taxon>
        <taxon>Lactobacillales</taxon>
        <taxon>Enterococcaceae</taxon>
        <taxon>Vagococcus</taxon>
    </lineage>
</organism>
<dbReference type="CDD" id="cd01745">
    <property type="entry name" value="GATase1_2"/>
    <property type="match status" value="1"/>
</dbReference>
<name>A0A940SW52_9ENTE</name>
<sequence>MSKPIIGIAANQLASGSTEFHGNAVTYTPQGFVTATEAVGGLPLLLPITHPDNAKTYISRIDKLLLAGGQDVDPMLYGEEPHPLLQGTHPDRDVFEQALIQEAIAQHKPIFAVCRGMQILNVTLGGNLYQDLSLYSDWSVRHVQEPTLPKHPTHSITVEKDSLLSQVVGESYRVNSYHHQAIKRLAATLKVSALSSDQVVEAVEWHDESQRILAIQWHPELSFQAHASEKQLFDFFVNQL</sequence>
<dbReference type="SUPFAM" id="SSF52317">
    <property type="entry name" value="Class I glutamine amidotransferase-like"/>
    <property type="match status" value="1"/>
</dbReference>
<reference evidence="1" key="1">
    <citation type="submission" date="2020-12" db="EMBL/GenBank/DDBJ databases">
        <title>Vagococcus allomyrinae sp. nov. and Enterococcus lavae sp. nov., isolated from the larvae of Allomyrina dichotoma.</title>
        <authorList>
            <person name="Lee S.D."/>
        </authorList>
    </citation>
    <scope>NUCLEOTIDE SEQUENCE</scope>
    <source>
        <strain evidence="1">BWB3-3</strain>
    </source>
</reference>
<evidence type="ECO:0000313" key="2">
    <source>
        <dbReference type="Proteomes" id="UP000674938"/>
    </source>
</evidence>
<dbReference type="PANTHER" id="PTHR43235">
    <property type="entry name" value="GLUTAMINE AMIDOTRANSFERASE PB2B2.05-RELATED"/>
    <property type="match status" value="1"/>
</dbReference>
<dbReference type="PROSITE" id="PS51273">
    <property type="entry name" value="GATASE_TYPE_1"/>
    <property type="match status" value="1"/>
</dbReference>
<evidence type="ECO:0000313" key="1">
    <source>
        <dbReference type="EMBL" id="MBP1042975.1"/>
    </source>
</evidence>
<keyword evidence="1" id="KW-0378">Hydrolase</keyword>
<dbReference type="AlphaFoldDB" id="A0A940SW52"/>
<dbReference type="PANTHER" id="PTHR43235:SF1">
    <property type="entry name" value="GLUTAMINE AMIDOTRANSFERASE PB2B2.05-RELATED"/>
    <property type="match status" value="1"/>
</dbReference>
<dbReference type="FunFam" id="3.40.50.880:FF:000030">
    <property type="entry name" value="Gamma-glutamyl-gamma-aminobutyrate hydrolase PuuD"/>
    <property type="match status" value="1"/>
</dbReference>
<dbReference type="GO" id="GO:0033969">
    <property type="term" value="F:gamma-glutamyl-gamma-aminobutyrate hydrolase activity"/>
    <property type="evidence" value="ECO:0007669"/>
    <property type="project" value="TreeGrafter"/>
</dbReference>
<dbReference type="Pfam" id="PF07722">
    <property type="entry name" value="Peptidase_C26"/>
    <property type="match status" value="1"/>
</dbReference>
<dbReference type="Gene3D" id="3.40.50.880">
    <property type="match status" value="1"/>
</dbReference>
<proteinExistence type="predicted"/>
<dbReference type="RefSeq" id="WP_209530752.1">
    <property type="nucleotide sequence ID" value="NZ_JAEEGA010000013.1"/>
</dbReference>
<dbReference type="GO" id="GO:0006598">
    <property type="term" value="P:polyamine catabolic process"/>
    <property type="evidence" value="ECO:0007669"/>
    <property type="project" value="TreeGrafter"/>
</dbReference>
<dbReference type="InterPro" id="IPR029062">
    <property type="entry name" value="Class_I_gatase-like"/>
</dbReference>
<dbReference type="InterPro" id="IPR011697">
    <property type="entry name" value="Peptidase_C26"/>
</dbReference>
<accession>A0A940SW52</accession>
<dbReference type="GO" id="GO:0005829">
    <property type="term" value="C:cytosol"/>
    <property type="evidence" value="ECO:0007669"/>
    <property type="project" value="TreeGrafter"/>
</dbReference>
<dbReference type="Proteomes" id="UP000674938">
    <property type="component" value="Unassembled WGS sequence"/>
</dbReference>
<protein>
    <submittedName>
        <fullName evidence="1">Gamma-glutamyl-gamma-aminobutyrate hydrolase family protein</fullName>
    </submittedName>
</protein>
<gene>
    <name evidence="1" type="ORF">I6N95_18330</name>
</gene>